<dbReference type="PIRSF" id="PIRSF000429">
    <property type="entry name" value="Ac-CoA_Ac_transf"/>
    <property type="match status" value="1"/>
</dbReference>
<feature type="domain" description="Thiolase C-terminal" evidence="3">
    <location>
        <begin position="240"/>
        <end position="384"/>
    </location>
</feature>
<evidence type="ECO:0000313" key="4">
    <source>
        <dbReference type="EMBL" id="VVC04445.1"/>
    </source>
</evidence>
<feature type="domain" description="Thiolase N-terminal" evidence="2">
    <location>
        <begin position="4"/>
        <end position="221"/>
    </location>
</feature>
<sequence>MRKVAIIGVGMTHFGEHWEQGFRDLVVEAGLKAITDAGLSGDKIDAGFIGTMASGRLVGQEHIGGLLADYMGLTPIPITRVEGACASGALALRQGIMAVASGMHDLVVVGGVEKMTDLGVNTVSDILGGAGDQEWELFLGATFPAIYALMAKRHMYEFKTTEEMMASVAVKNHKHGAKNKYAQFQNEITLETVMNSKTIADPLKVFDCSPITDGAAGVILAPLDMAHSYTKKPIEIIASAQASDAIALQSRETLTGLRATQVAGKKAYEMAKLKPKDIQFAELHDCFTIAEIMAIEDLGFFPKGQGGPATLEGKTGFGGEIITNTSGGLKSCGHPVGATGVKQAVECVWQLRNEAVGRQVKDAHIGLSQNVGGSGATALVHIYKNL</sequence>
<dbReference type="Gene3D" id="3.40.47.10">
    <property type="match status" value="1"/>
</dbReference>
<keyword evidence="4" id="KW-0012">Acyltransferase</keyword>
<dbReference type="EMBL" id="CABMJJ010000009">
    <property type="protein sequence ID" value="VVC04445.1"/>
    <property type="molecule type" value="Genomic_DNA"/>
</dbReference>
<evidence type="ECO:0000259" key="2">
    <source>
        <dbReference type="Pfam" id="PF00108"/>
    </source>
</evidence>
<accession>A0A5E4LQQ9</accession>
<dbReference type="PANTHER" id="PTHR42870:SF6">
    <property type="entry name" value="ACETYL-COA C-ACYLTRANSFERASE"/>
    <property type="match status" value="1"/>
</dbReference>
<dbReference type="InterPro" id="IPR020616">
    <property type="entry name" value="Thiolase_N"/>
</dbReference>
<evidence type="ECO:0000313" key="5">
    <source>
        <dbReference type="Proteomes" id="UP000789941"/>
    </source>
</evidence>
<evidence type="ECO:0000256" key="1">
    <source>
        <dbReference type="ARBA" id="ARBA00023229"/>
    </source>
</evidence>
<dbReference type="EC" id="2.3.1.16" evidence="4"/>
<dbReference type="Proteomes" id="UP000789941">
    <property type="component" value="Unassembled WGS sequence"/>
</dbReference>
<dbReference type="Pfam" id="PF22691">
    <property type="entry name" value="Thiolase_C_1"/>
    <property type="match status" value="1"/>
</dbReference>
<dbReference type="InterPro" id="IPR002155">
    <property type="entry name" value="Thiolase"/>
</dbReference>
<organism evidence="4 5">
    <name type="scientific">Candidatus Bilamarchaeum dharawalense</name>
    <dbReference type="NCBI Taxonomy" id="2885759"/>
    <lineage>
        <taxon>Archaea</taxon>
        <taxon>Candidatus Micrarchaeota</taxon>
        <taxon>Candidatus Micrarchaeia</taxon>
        <taxon>Candidatus Anstonellales</taxon>
        <taxon>Candidatus Bilamarchaeaceae</taxon>
        <taxon>Candidatus Bilamarchaeum</taxon>
    </lineage>
</organism>
<dbReference type="GO" id="GO:0008299">
    <property type="term" value="P:isoprenoid biosynthetic process"/>
    <property type="evidence" value="ECO:0007669"/>
    <property type="project" value="UniProtKB-KW"/>
</dbReference>
<keyword evidence="1" id="KW-0414">Isoprene biosynthesis</keyword>
<dbReference type="PANTHER" id="PTHR42870">
    <property type="entry name" value="ACETYL-COA C-ACETYLTRANSFERASE"/>
    <property type="match status" value="1"/>
</dbReference>
<dbReference type="InterPro" id="IPR055140">
    <property type="entry name" value="Thiolase_C_2"/>
</dbReference>
<gene>
    <name evidence="4" type="primary">fadA</name>
    <name evidence="4" type="ORF">LFW2832_00956</name>
</gene>
<dbReference type="NCBIfam" id="NF004720">
    <property type="entry name" value="PRK06064.1"/>
    <property type="match status" value="1"/>
</dbReference>
<dbReference type="Pfam" id="PF00108">
    <property type="entry name" value="Thiolase_N"/>
    <property type="match status" value="1"/>
</dbReference>
<dbReference type="CDD" id="cd00829">
    <property type="entry name" value="SCP-x_thiolase"/>
    <property type="match status" value="1"/>
</dbReference>
<dbReference type="InterPro" id="IPR016039">
    <property type="entry name" value="Thiolase-like"/>
</dbReference>
<dbReference type="AlphaFoldDB" id="A0A5E4LQQ9"/>
<proteinExistence type="predicted"/>
<reference evidence="4 5" key="1">
    <citation type="submission" date="2019-08" db="EMBL/GenBank/DDBJ databases">
        <authorList>
            <person name="Vazquez-Campos X."/>
        </authorList>
    </citation>
    <scope>NUCLEOTIDE SEQUENCE [LARGE SCALE GENOMIC DNA]</scope>
    <source>
        <strain evidence="4">LFW-283_2</strain>
    </source>
</reference>
<dbReference type="GO" id="GO:0003988">
    <property type="term" value="F:acetyl-CoA C-acyltransferase activity"/>
    <property type="evidence" value="ECO:0007669"/>
    <property type="project" value="UniProtKB-EC"/>
</dbReference>
<protein>
    <submittedName>
        <fullName evidence="4">3-ketoacyl-CoA thiolase</fullName>
        <ecNumber evidence="4">2.3.1.16</ecNumber>
    </submittedName>
</protein>
<keyword evidence="4" id="KW-0808">Transferase</keyword>
<dbReference type="SUPFAM" id="SSF53901">
    <property type="entry name" value="Thiolase-like"/>
    <property type="match status" value="1"/>
</dbReference>
<evidence type="ECO:0000259" key="3">
    <source>
        <dbReference type="Pfam" id="PF22691"/>
    </source>
</evidence>
<name>A0A5E4LQQ9_9ARCH</name>
<comment type="caution">
    <text evidence="4">The sequence shown here is derived from an EMBL/GenBank/DDBJ whole genome shotgun (WGS) entry which is preliminary data.</text>
</comment>